<evidence type="ECO:0000256" key="1">
    <source>
        <dbReference type="ARBA" id="ARBA00004496"/>
    </source>
</evidence>
<name>A0ABN2XDH5_9MICC</name>
<dbReference type="Gene3D" id="1.10.10.10">
    <property type="entry name" value="Winged helix-like DNA-binding domain superfamily/Winged helix DNA-binding domain"/>
    <property type="match status" value="1"/>
</dbReference>
<keyword evidence="8" id="KW-0805">Transcription regulation</keyword>
<accession>A0ABN2XDH5</accession>
<evidence type="ECO:0000313" key="11">
    <source>
        <dbReference type="EMBL" id="GAA2109700.1"/>
    </source>
</evidence>
<dbReference type="RefSeq" id="WP_344223386.1">
    <property type="nucleotide sequence ID" value="NZ_BAAAQA010000003.1"/>
</dbReference>
<dbReference type="InterPro" id="IPR002481">
    <property type="entry name" value="FUR"/>
</dbReference>
<evidence type="ECO:0000313" key="12">
    <source>
        <dbReference type="Proteomes" id="UP001500166"/>
    </source>
</evidence>
<evidence type="ECO:0000256" key="8">
    <source>
        <dbReference type="ARBA" id="ARBA00023015"/>
    </source>
</evidence>
<evidence type="ECO:0000256" key="7">
    <source>
        <dbReference type="ARBA" id="ARBA00023004"/>
    </source>
</evidence>
<keyword evidence="5" id="KW-0479">Metal-binding</keyword>
<reference evidence="11 12" key="1">
    <citation type="journal article" date="2019" name="Int. J. Syst. Evol. Microbiol.">
        <title>The Global Catalogue of Microorganisms (GCM) 10K type strain sequencing project: providing services to taxonomists for standard genome sequencing and annotation.</title>
        <authorList>
            <consortium name="The Broad Institute Genomics Platform"/>
            <consortium name="The Broad Institute Genome Sequencing Center for Infectious Disease"/>
            <person name="Wu L."/>
            <person name="Ma J."/>
        </authorList>
    </citation>
    <scope>NUCLEOTIDE SEQUENCE [LARGE SCALE GENOMIC DNA]</scope>
    <source>
        <strain evidence="11 12">JCM 15914</strain>
    </source>
</reference>
<keyword evidence="12" id="KW-1185">Reference proteome</keyword>
<evidence type="ECO:0000256" key="5">
    <source>
        <dbReference type="ARBA" id="ARBA00022723"/>
    </source>
</evidence>
<proteinExistence type="inferred from homology"/>
<comment type="caution">
    <text evidence="11">The sequence shown here is derived from an EMBL/GenBank/DDBJ whole genome shotgun (WGS) entry which is preliminary data.</text>
</comment>
<dbReference type="SUPFAM" id="SSF46785">
    <property type="entry name" value="Winged helix' DNA-binding domain"/>
    <property type="match status" value="1"/>
</dbReference>
<dbReference type="PANTHER" id="PTHR33202:SF18">
    <property type="entry name" value="TRANSCRIPTIONAL REGULATOR FURA"/>
    <property type="match status" value="1"/>
</dbReference>
<sequence length="168" mass="17880">MTSTTSSEQPKGQESFGDTAVAPVPWAARIREAGLRVTKPRLAVLDALERSPHATADEVLAAVRTVMPSITVQSIYVVLHSLTNAGLLRQLDLANSPSRYETRVEDNHHHAVCTVCGRIEDVACAVGHAPCLTPADTHGMNIHVADVVYQGVCSDCSAVQADKMAVLA</sequence>
<keyword evidence="9" id="KW-0238">DNA-binding</keyword>
<evidence type="ECO:0000256" key="10">
    <source>
        <dbReference type="ARBA" id="ARBA00023163"/>
    </source>
</evidence>
<keyword evidence="6" id="KW-0862">Zinc</keyword>
<keyword evidence="10" id="KW-0804">Transcription</keyword>
<evidence type="ECO:0000256" key="6">
    <source>
        <dbReference type="ARBA" id="ARBA00022833"/>
    </source>
</evidence>
<keyword evidence="7" id="KW-0408">Iron</keyword>
<dbReference type="PANTHER" id="PTHR33202">
    <property type="entry name" value="ZINC UPTAKE REGULATION PROTEIN"/>
    <property type="match status" value="1"/>
</dbReference>
<evidence type="ECO:0000256" key="3">
    <source>
        <dbReference type="ARBA" id="ARBA00022490"/>
    </source>
</evidence>
<gene>
    <name evidence="11" type="primary">furA3</name>
    <name evidence="11" type="ORF">GCM10009824_03810</name>
</gene>
<keyword evidence="3" id="KW-0963">Cytoplasm</keyword>
<dbReference type="Proteomes" id="UP001500166">
    <property type="component" value="Unassembled WGS sequence"/>
</dbReference>
<comment type="similarity">
    <text evidence="2">Belongs to the Fur family.</text>
</comment>
<protein>
    <submittedName>
        <fullName evidence="11">Fur family transcriptional regulator FurA3</fullName>
    </submittedName>
</protein>
<dbReference type="Gene3D" id="3.30.1490.190">
    <property type="match status" value="1"/>
</dbReference>
<comment type="subcellular location">
    <subcellularLocation>
        <location evidence="1">Cytoplasm</location>
    </subcellularLocation>
</comment>
<organism evidence="11 12">
    <name type="scientific">Kocuria atrinae</name>
    <dbReference type="NCBI Taxonomy" id="592377"/>
    <lineage>
        <taxon>Bacteria</taxon>
        <taxon>Bacillati</taxon>
        <taxon>Actinomycetota</taxon>
        <taxon>Actinomycetes</taxon>
        <taxon>Micrococcales</taxon>
        <taxon>Micrococcaceae</taxon>
        <taxon>Kocuria</taxon>
    </lineage>
</organism>
<dbReference type="CDD" id="cd07153">
    <property type="entry name" value="Fur_like"/>
    <property type="match status" value="1"/>
</dbReference>
<evidence type="ECO:0000256" key="4">
    <source>
        <dbReference type="ARBA" id="ARBA00022491"/>
    </source>
</evidence>
<dbReference type="InterPro" id="IPR036388">
    <property type="entry name" value="WH-like_DNA-bd_sf"/>
</dbReference>
<dbReference type="Pfam" id="PF01475">
    <property type="entry name" value="FUR"/>
    <property type="match status" value="1"/>
</dbReference>
<dbReference type="EMBL" id="BAAAQA010000003">
    <property type="protein sequence ID" value="GAA2109700.1"/>
    <property type="molecule type" value="Genomic_DNA"/>
</dbReference>
<dbReference type="InterPro" id="IPR043135">
    <property type="entry name" value="Fur_C"/>
</dbReference>
<evidence type="ECO:0000256" key="2">
    <source>
        <dbReference type="ARBA" id="ARBA00007957"/>
    </source>
</evidence>
<dbReference type="InterPro" id="IPR036390">
    <property type="entry name" value="WH_DNA-bd_sf"/>
</dbReference>
<keyword evidence="4" id="KW-0678">Repressor</keyword>
<evidence type="ECO:0000256" key="9">
    <source>
        <dbReference type="ARBA" id="ARBA00023125"/>
    </source>
</evidence>